<evidence type="ECO:0000313" key="6">
    <source>
        <dbReference type="EMBL" id="KPQ33268.1"/>
    </source>
</evidence>
<dbReference type="Gene3D" id="3.10.290.10">
    <property type="entry name" value="RNA-binding S4 domain"/>
    <property type="match status" value="1"/>
</dbReference>
<feature type="domain" description="RNA-binding S4" evidence="5">
    <location>
        <begin position="3"/>
        <end position="68"/>
    </location>
</feature>
<dbReference type="SUPFAM" id="SSF55174">
    <property type="entry name" value="Alpha-L RNA-binding motif"/>
    <property type="match status" value="1"/>
</dbReference>
<keyword evidence="2 4" id="KW-0413">Isomerase</keyword>
<dbReference type="InterPro" id="IPR018496">
    <property type="entry name" value="PsdUridine_synth_RsuA/RluB_CS"/>
</dbReference>
<comment type="caution">
    <text evidence="6">The sequence shown here is derived from an EMBL/GenBank/DDBJ whole genome shotgun (WGS) entry which is preliminary data.</text>
</comment>
<evidence type="ECO:0000256" key="2">
    <source>
        <dbReference type="ARBA" id="ARBA00023235"/>
    </source>
</evidence>
<dbReference type="SUPFAM" id="SSF55120">
    <property type="entry name" value="Pseudouridine synthase"/>
    <property type="match status" value="1"/>
</dbReference>
<name>A0A0P7YRR4_9CYAN</name>
<dbReference type="InterPro" id="IPR042092">
    <property type="entry name" value="PsdUridine_s_RsuA/RluB/E/F_cat"/>
</dbReference>
<evidence type="ECO:0000256" key="1">
    <source>
        <dbReference type="ARBA" id="ARBA00008348"/>
    </source>
</evidence>
<dbReference type="Gene3D" id="3.30.70.1560">
    <property type="entry name" value="Alpha-L RNA-binding motif"/>
    <property type="match status" value="1"/>
</dbReference>
<dbReference type="InterPro" id="IPR002942">
    <property type="entry name" value="S4_RNA-bd"/>
</dbReference>
<dbReference type="GO" id="GO:0000455">
    <property type="term" value="P:enzyme-directed rRNA pseudouridine synthesis"/>
    <property type="evidence" value="ECO:0007669"/>
    <property type="project" value="UniProtKB-ARBA"/>
</dbReference>
<dbReference type="PATRIC" id="fig|1666911.3.peg.2031"/>
<evidence type="ECO:0000256" key="4">
    <source>
        <dbReference type="RuleBase" id="RU003887"/>
    </source>
</evidence>
<dbReference type="SMART" id="SM00363">
    <property type="entry name" value="S4"/>
    <property type="match status" value="1"/>
</dbReference>
<organism evidence="6 7">
    <name type="scientific">Phormidesmis priestleyi Ana</name>
    <dbReference type="NCBI Taxonomy" id="1666911"/>
    <lineage>
        <taxon>Bacteria</taxon>
        <taxon>Bacillati</taxon>
        <taxon>Cyanobacteriota</taxon>
        <taxon>Cyanophyceae</taxon>
        <taxon>Leptolyngbyales</taxon>
        <taxon>Leptolyngbyaceae</taxon>
        <taxon>Phormidesmis</taxon>
    </lineage>
</organism>
<sequence>MTERLQKLLSQRGIASRRQAEKLILGGRVTVNGKVAEIGQQADGNCDRICVDGKEIGEVPRCTYLLLHKPTGVVSTCQDPQGRKTVLDLLDDSLKKGVGIHPVGRLDAGSTGALLLTNDGNLTYKLTHPRHQLPKVYRVWVRGIPTDDNLQKWRSGVLLDGRKTLPAKVFRIAGKAVMAQSNGAQSNGKTDTPSRDDEALLEVTLTEGRNRQIRRVAESLGYPVTALHRIKIGSLSLGKLPRGRYRLLRDVEVAQLKHEADLTLPSIPSKI</sequence>
<dbReference type="InterPro" id="IPR036986">
    <property type="entry name" value="S4_RNA-bd_sf"/>
</dbReference>
<dbReference type="PROSITE" id="PS01149">
    <property type="entry name" value="PSI_RSU"/>
    <property type="match status" value="1"/>
</dbReference>
<dbReference type="EC" id="5.4.99.-" evidence="4"/>
<evidence type="ECO:0000259" key="5">
    <source>
        <dbReference type="SMART" id="SM00363"/>
    </source>
</evidence>
<accession>A0A0P7YRR4</accession>
<dbReference type="NCBIfam" id="TIGR00093">
    <property type="entry name" value="pseudouridine synthase"/>
    <property type="match status" value="1"/>
</dbReference>
<gene>
    <name evidence="6" type="primary">rluB</name>
    <name evidence="6" type="ORF">HLUCCA11_19125</name>
</gene>
<dbReference type="InterPro" id="IPR000748">
    <property type="entry name" value="PsdUridine_synth_RsuA/RluB/E/F"/>
</dbReference>
<proteinExistence type="inferred from homology"/>
<evidence type="ECO:0000256" key="3">
    <source>
        <dbReference type="PROSITE-ProRule" id="PRU00182"/>
    </source>
</evidence>
<dbReference type="GO" id="GO:0003723">
    <property type="term" value="F:RNA binding"/>
    <property type="evidence" value="ECO:0007669"/>
    <property type="project" value="UniProtKB-KW"/>
</dbReference>
<dbReference type="STRING" id="1666911.HLUCCA11_19125"/>
<dbReference type="Pfam" id="PF00849">
    <property type="entry name" value="PseudoU_synth_2"/>
    <property type="match status" value="1"/>
</dbReference>
<dbReference type="PANTHER" id="PTHR47683">
    <property type="entry name" value="PSEUDOURIDINE SYNTHASE FAMILY PROTEIN-RELATED"/>
    <property type="match status" value="1"/>
</dbReference>
<dbReference type="Gene3D" id="3.30.70.580">
    <property type="entry name" value="Pseudouridine synthase I, catalytic domain, N-terminal subdomain"/>
    <property type="match status" value="1"/>
</dbReference>
<dbReference type="CDD" id="cd00165">
    <property type="entry name" value="S4"/>
    <property type="match status" value="1"/>
</dbReference>
<dbReference type="PANTHER" id="PTHR47683:SF2">
    <property type="entry name" value="RNA-BINDING S4 DOMAIN-CONTAINING PROTEIN"/>
    <property type="match status" value="1"/>
</dbReference>
<dbReference type="CDD" id="cd02870">
    <property type="entry name" value="PseudoU_synth_RsuA_like"/>
    <property type="match status" value="1"/>
</dbReference>
<dbReference type="Pfam" id="PF01479">
    <property type="entry name" value="S4"/>
    <property type="match status" value="1"/>
</dbReference>
<protein>
    <recommendedName>
        <fullName evidence="4">Pseudouridine synthase</fullName>
        <ecNumber evidence="4">5.4.99.-</ecNumber>
    </recommendedName>
</protein>
<comment type="similarity">
    <text evidence="1 4">Belongs to the pseudouridine synthase RsuA family.</text>
</comment>
<dbReference type="GO" id="GO:0120159">
    <property type="term" value="F:rRNA pseudouridine synthase activity"/>
    <property type="evidence" value="ECO:0007669"/>
    <property type="project" value="UniProtKB-ARBA"/>
</dbReference>
<dbReference type="InterPro" id="IPR050343">
    <property type="entry name" value="RsuA_PseudoU_synthase"/>
</dbReference>
<dbReference type="AlphaFoldDB" id="A0A0P7YRR4"/>
<dbReference type="PROSITE" id="PS50889">
    <property type="entry name" value="S4"/>
    <property type="match status" value="1"/>
</dbReference>
<dbReference type="InterPro" id="IPR020103">
    <property type="entry name" value="PsdUridine_synth_cat_dom_sf"/>
</dbReference>
<dbReference type="FunFam" id="3.10.290.10:FF:000003">
    <property type="entry name" value="Pseudouridine synthase"/>
    <property type="match status" value="1"/>
</dbReference>
<keyword evidence="3" id="KW-0694">RNA-binding</keyword>
<evidence type="ECO:0000313" key="7">
    <source>
        <dbReference type="Proteomes" id="UP000050465"/>
    </source>
</evidence>
<dbReference type="InterPro" id="IPR020094">
    <property type="entry name" value="TruA/RsuA/RluB/E/F_N"/>
</dbReference>
<dbReference type="EMBL" id="LJZR01000035">
    <property type="protein sequence ID" value="KPQ33268.1"/>
    <property type="molecule type" value="Genomic_DNA"/>
</dbReference>
<dbReference type="Proteomes" id="UP000050465">
    <property type="component" value="Unassembled WGS sequence"/>
</dbReference>
<dbReference type="InterPro" id="IPR006145">
    <property type="entry name" value="PsdUridine_synth_RsuA/RluA"/>
</dbReference>
<reference evidence="6 7" key="1">
    <citation type="submission" date="2015-09" db="EMBL/GenBank/DDBJ databases">
        <title>Identification and resolution of microdiversity through metagenomic sequencing of parallel consortia.</title>
        <authorList>
            <person name="Nelson W.C."/>
            <person name="Romine M.F."/>
            <person name="Lindemann S.R."/>
        </authorList>
    </citation>
    <scope>NUCLEOTIDE SEQUENCE [LARGE SCALE GENOMIC DNA]</scope>
    <source>
        <strain evidence="6">Ana</strain>
    </source>
</reference>